<feature type="transmembrane region" description="Helical" evidence="1">
    <location>
        <begin position="232"/>
        <end position="251"/>
    </location>
</feature>
<feature type="transmembrane region" description="Helical" evidence="1">
    <location>
        <begin position="203"/>
        <end position="226"/>
    </location>
</feature>
<feature type="transmembrane region" description="Helical" evidence="1">
    <location>
        <begin position="547"/>
        <end position="569"/>
    </location>
</feature>
<protein>
    <recommendedName>
        <fullName evidence="4">Glycosyltransferase RgtA/B/C/D-like domain-containing protein</fullName>
    </recommendedName>
</protein>
<feature type="transmembrane region" description="Helical" evidence="1">
    <location>
        <begin position="68"/>
        <end position="86"/>
    </location>
</feature>
<accession>A0AAW3JSL0</accession>
<keyword evidence="1" id="KW-0472">Membrane</keyword>
<evidence type="ECO:0000256" key="1">
    <source>
        <dbReference type="SAM" id="Phobius"/>
    </source>
</evidence>
<gene>
    <name evidence="2" type="ORF">APZ18_01275</name>
</gene>
<feature type="transmembrane region" description="Helical" evidence="1">
    <location>
        <begin position="12"/>
        <end position="30"/>
    </location>
</feature>
<evidence type="ECO:0008006" key="4">
    <source>
        <dbReference type="Google" id="ProtNLM"/>
    </source>
</evidence>
<name>A0AAW3JSL0_9FIRM</name>
<dbReference type="Proteomes" id="UP000050833">
    <property type="component" value="Unassembled WGS sequence"/>
</dbReference>
<dbReference type="EMBL" id="LLKB01000001">
    <property type="protein sequence ID" value="KQC85862.1"/>
    <property type="molecule type" value="Genomic_DNA"/>
</dbReference>
<sequence>MSEGSIGNITAVLYYMFFVISGIIIMFRLLNSQKLSIMFKCLLGSVFGTLEFQWMPIIFAFFMDFTVEAHICALVIQVLVFILVILKTNGGHGFVNTYKKPMEWKRFLCENPASIIIFASFVIFAYCLNTHTILLNSDGSLHTGQATYSDMNMHIGFITSIAKQHTFPPEYSIYPGVKLAYPFLSDSISSSLYLLGASLRVAYIIPMLVAVMQVFGGFYCFIKFWFKKGSVAFVAFILFFYDGGFGFIHFLNKVNFSKNFTEFYFTPTSIGDYNYRWAQIIANMLIPQRATLFGWAVLFPLLAFLYYAKENRSIKSFLIAGIMAAGLPMIHTHSFLALGIICVVWLFWDMYKEKESYLLLKLAGIIWVVFFFLLRIYNDKTGLIEKNGFIIMIAGLGIIAVLFVKEIVLCFKNSTIKSYIQTWGVFLIPVILFALPQLLFWTFGQASGDGFLRSHFNWSNANDNYFIFYLKNIGITFLIFFPAWVSAKKKELQTASPMLLIFFIAELVVFQPNEYDNNKLLFVAFVFMCGIVSDFVIKLFEKNWNIILKCALAVSLLFVGVFSSGMTIARECVSDYELYSKAQVDATEYIEKNTDERAVFLTGDNHNNAVAALTGRSIVCGADTFLCYHGINTVERKSEVANMYADPVGNKELYKKYNVSYIFVSDVETDEFQINFEGLGQIAEKVYDAQNVVIYKCNEL</sequence>
<keyword evidence="1" id="KW-1133">Transmembrane helix</keyword>
<dbReference type="AlphaFoldDB" id="A0AAW3JSL0"/>
<feature type="transmembrane region" description="Helical" evidence="1">
    <location>
        <begin position="314"/>
        <end position="347"/>
    </location>
</feature>
<feature type="transmembrane region" description="Helical" evidence="1">
    <location>
        <begin position="423"/>
        <end position="444"/>
    </location>
</feature>
<organism evidence="2 3">
    <name type="scientific">Butyribacter intestini</name>
    <dbReference type="NCBI Taxonomy" id="1703332"/>
    <lineage>
        <taxon>Bacteria</taxon>
        <taxon>Bacillati</taxon>
        <taxon>Bacillota</taxon>
        <taxon>Clostridia</taxon>
        <taxon>Lachnospirales</taxon>
        <taxon>Lachnospiraceae</taxon>
        <taxon>Butyribacter</taxon>
    </lineage>
</organism>
<comment type="caution">
    <text evidence="2">The sequence shown here is derived from an EMBL/GenBank/DDBJ whole genome shotgun (WGS) entry which is preliminary data.</text>
</comment>
<reference evidence="2 3" key="1">
    <citation type="submission" date="2015-10" db="EMBL/GenBank/DDBJ databases">
        <title>Butyribacter intestini gen. nov., sp. nov., a butyric acid-producing bacterium of the family Lachnospiraceae isolated from the human faeces.</title>
        <authorList>
            <person name="Zou Y."/>
            <person name="Xue W."/>
            <person name="Luo G."/>
            <person name="Lv M."/>
        </authorList>
    </citation>
    <scope>NUCLEOTIDE SEQUENCE [LARGE SCALE GENOMIC DNA]</scope>
    <source>
        <strain evidence="2 3">TF01-11</strain>
    </source>
</reference>
<feature type="transmembrane region" description="Helical" evidence="1">
    <location>
        <begin position="359"/>
        <end position="377"/>
    </location>
</feature>
<feature type="transmembrane region" description="Helical" evidence="1">
    <location>
        <begin position="107"/>
        <end position="126"/>
    </location>
</feature>
<keyword evidence="3" id="KW-1185">Reference proteome</keyword>
<feature type="transmembrane region" description="Helical" evidence="1">
    <location>
        <begin position="464"/>
        <end position="485"/>
    </location>
</feature>
<feature type="transmembrane region" description="Helical" evidence="1">
    <location>
        <begin position="290"/>
        <end position="308"/>
    </location>
</feature>
<keyword evidence="1" id="KW-0812">Transmembrane</keyword>
<proteinExistence type="predicted"/>
<feature type="transmembrane region" description="Helical" evidence="1">
    <location>
        <begin position="389"/>
        <end position="411"/>
    </location>
</feature>
<evidence type="ECO:0000313" key="3">
    <source>
        <dbReference type="Proteomes" id="UP000050833"/>
    </source>
</evidence>
<evidence type="ECO:0000313" key="2">
    <source>
        <dbReference type="EMBL" id="KQC85862.1"/>
    </source>
</evidence>
<dbReference type="RefSeq" id="WP_055940870.1">
    <property type="nucleotide sequence ID" value="NZ_JAQDCV010000010.1"/>
</dbReference>
<feature type="transmembrane region" description="Helical" evidence="1">
    <location>
        <begin position="42"/>
        <end position="62"/>
    </location>
</feature>
<feature type="transmembrane region" description="Helical" evidence="1">
    <location>
        <begin position="492"/>
        <end position="510"/>
    </location>
</feature>
<feature type="transmembrane region" description="Helical" evidence="1">
    <location>
        <begin position="522"/>
        <end position="540"/>
    </location>
</feature>